<feature type="domain" description="Methyltransferase" evidence="1">
    <location>
        <begin position="67"/>
        <end position="163"/>
    </location>
</feature>
<dbReference type="Pfam" id="PF13649">
    <property type="entry name" value="Methyltransf_25"/>
    <property type="match status" value="1"/>
</dbReference>
<proteinExistence type="predicted"/>
<dbReference type="CDD" id="cd02440">
    <property type="entry name" value="AdoMet_MTases"/>
    <property type="match status" value="1"/>
</dbReference>
<reference evidence="2" key="1">
    <citation type="submission" date="2021-01" db="EMBL/GenBank/DDBJ databases">
        <title>Whole genome shotgun sequence of Virgisporangium aliadipatigenens NBRC 105644.</title>
        <authorList>
            <person name="Komaki H."/>
            <person name="Tamura T."/>
        </authorList>
    </citation>
    <scope>NUCLEOTIDE SEQUENCE</scope>
    <source>
        <strain evidence="2">NBRC 105644</strain>
    </source>
</reference>
<dbReference type="SUPFAM" id="SSF53335">
    <property type="entry name" value="S-adenosyl-L-methionine-dependent methyltransferases"/>
    <property type="match status" value="1"/>
</dbReference>
<organism evidence="2 3">
    <name type="scientific">Virgisporangium aliadipatigenens</name>
    <dbReference type="NCBI Taxonomy" id="741659"/>
    <lineage>
        <taxon>Bacteria</taxon>
        <taxon>Bacillati</taxon>
        <taxon>Actinomycetota</taxon>
        <taxon>Actinomycetes</taxon>
        <taxon>Micromonosporales</taxon>
        <taxon>Micromonosporaceae</taxon>
        <taxon>Virgisporangium</taxon>
    </lineage>
</organism>
<comment type="caution">
    <text evidence="2">The sequence shown here is derived from an EMBL/GenBank/DDBJ whole genome shotgun (WGS) entry which is preliminary data.</text>
</comment>
<evidence type="ECO:0000313" key="3">
    <source>
        <dbReference type="Proteomes" id="UP000619260"/>
    </source>
</evidence>
<dbReference type="EMBL" id="BOPF01000037">
    <property type="protein sequence ID" value="GIJ50613.1"/>
    <property type="molecule type" value="Genomic_DNA"/>
</dbReference>
<keyword evidence="3" id="KW-1185">Reference proteome</keyword>
<dbReference type="InterPro" id="IPR029063">
    <property type="entry name" value="SAM-dependent_MTases_sf"/>
</dbReference>
<dbReference type="Proteomes" id="UP000619260">
    <property type="component" value="Unassembled WGS sequence"/>
</dbReference>
<dbReference type="Gene3D" id="3.40.50.150">
    <property type="entry name" value="Vaccinia Virus protein VP39"/>
    <property type="match status" value="1"/>
</dbReference>
<dbReference type="AlphaFoldDB" id="A0A8J3YUA8"/>
<name>A0A8J3YUA8_9ACTN</name>
<evidence type="ECO:0000259" key="1">
    <source>
        <dbReference type="Pfam" id="PF13649"/>
    </source>
</evidence>
<evidence type="ECO:0000313" key="2">
    <source>
        <dbReference type="EMBL" id="GIJ50613.1"/>
    </source>
</evidence>
<protein>
    <recommendedName>
        <fullName evidence="1">Methyltransferase domain-containing protein</fullName>
    </recommendedName>
</protein>
<gene>
    <name evidence="2" type="ORF">Val02_74990</name>
</gene>
<dbReference type="PANTHER" id="PTHR43591">
    <property type="entry name" value="METHYLTRANSFERASE"/>
    <property type="match status" value="1"/>
</dbReference>
<dbReference type="InterPro" id="IPR041698">
    <property type="entry name" value="Methyltransf_25"/>
</dbReference>
<accession>A0A8J3YUA8</accession>
<sequence length="294" mass="32332">MLALKSEIRWSHSPFRLQSADMIDPEILAYYEHGLEQKRLSADQRRIEFLRIWDLLERYLPTAPARVVDVGGGAGVYALPLAAAGYEVHLIDPVPLHVEQAEAASHAASAPLASTAVGDARALDAEEASADAVLLLGPLYHLTDRDDRIKALREARRVLRPGGVVLAKALSRFYPLFEDIALGTPVEQDEFEKNITFLADGQYRNPGGDPTQFTTSYFHRPEDLAEEVQEAGLEMRALVGASGSVKLLPQLPERLKEPGQRKRVLDLLRLLENEPSILGMSQNFVAIGQAPSAP</sequence>